<dbReference type="AlphaFoldDB" id="U6SJ92"/>
<evidence type="ECO:0000256" key="8">
    <source>
        <dbReference type="ARBA" id="ARBA00023112"/>
    </source>
</evidence>
<name>U6SJ92_9BACI</name>
<dbReference type="EMBL" id="ATAE01000056">
    <property type="protein sequence ID" value="ERN51427.1"/>
    <property type="molecule type" value="Genomic_DNA"/>
</dbReference>
<dbReference type="InterPro" id="IPR045621">
    <property type="entry name" value="BPD_transp_1_N"/>
</dbReference>
<gene>
    <name evidence="15" type="ORF">A33I_01765</name>
</gene>
<protein>
    <recommendedName>
        <fullName evidence="12">Nickel import system permease protein NikB</fullName>
    </recommendedName>
</protein>
<reference evidence="15 16" key="1">
    <citation type="journal article" date="2013" name="Genome Announc.">
        <title>Genome Sequence of the Extreme Obligate Alkaliphile Bacillus marmarensis Strain DSM 21297.</title>
        <authorList>
            <person name="Wernick D.G."/>
            <person name="Choi K.Y."/>
            <person name="Tat C.A."/>
            <person name="Lafontaine Rivera J.G."/>
            <person name="Liao J.C."/>
        </authorList>
    </citation>
    <scope>NUCLEOTIDE SEQUENCE [LARGE SCALE GENOMIC DNA]</scope>
    <source>
        <strain evidence="15 16">DSM 21297</strain>
    </source>
</reference>
<dbReference type="InterPro" id="IPR050045">
    <property type="entry name" value="Opp2B"/>
</dbReference>
<feature type="domain" description="ABC transmembrane type-1" evidence="14">
    <location>
        <begin position="100"/>
        <end position="301"/>
    </location>
</feature>
<evidence type="ECO:0000256" key="13">
    <source>
        <dbReference type="RuleBase" id="RU363032"/>
    </source>
</evidence>
<feature type="transmembrane region" description="Helical" evidence="13">
    <location>
        <begin position="281"/>
        <end position="304"/>
    </location>
</feature>
<evidence type="ECO:0000313" key="16">
    <source>
        <dbReference type="Proteomes" id="UP000017170"/>
    </source>
</evidence>
<keyword evidence="8" id="KW-0921">Nickel transport</keyword>
<evidence type="ECO:0000256" key="2">
    <source>
        <dbReference type="ARBA" id="ARBA00022448"/>
    </source>
</evidence>
<dbReference type="Pfam" id="PF19300">
    <property type="entry name" value="BPD_transp_1_N"/>
    <property type="match status" value="1"/>
</dbReference>
<evidence type="ECO:0000256" key="10">
    <source>
        <dbReference type="ARBA" id="ARBA00024202"/>
    </source>
</evidence>
<evidence type="ECO:0000256" key="3">
    <source>
        <dbReference type="ARBA" id="ARBA00022475"/>
    </source>
</evidence>
<dbReference type="NCBIfam" id="NF045470">
    <property type="entry name" value="Opp2B"/>
    <property type="match status" value="1"/>
</dbReference>
<keyword evidence="4" id="KW-0533">Nickel</keyword>
<dbReference type="SUPFAM" id="SSF161098">
    <property type="entry name" value="MetI-like"/>
    <property type="match status" value="1"/>
</dbReference>
<dbReference type="PANTHER" id="PTHR43163">
    <property type="entry name" value="DIPEPTIDE TRANSPORT SYSTEM PERMEASE PROTEIN DPPB-RELATED"/>
    <property type="match status" value="1"/>
</dbReference>
<dbReference type="RefSeq" id="WP_022629741.1">
    <property type="nucleotide sequence ID" value="NZ_ATAE01000056.1"/>
</dbReference>
<evidence type="ECO:0000256" key="12">
    <source>
        <dbReference type="ARBA" id="ARBA00044774"/>
    </source>
</evidence>
<evidence type="ECO:0000256" key="5">
    <source>
        <dbReference type="ARBA" id="ARBA00022692"/>
    </source>
</evidence>
<dbReference type="PROSITE" id="PS50928">
    <property type="entry name" value="ABC_TM1"/>
    <property type="match status" value="1"/>
</dbReference>
<keyword evidence="3" id="KW-1003">Cell membrane</keyword>
<keyword evidence="9 13" id="KW-0472">Membrane</keyword>
<dbReference type="InterPro" id="IPR035906">
    <property type="entry name" value="MetI-like_sf"/>
</dbReference>
<evidence type="ECO:0000256" key="4">
    <source>
        <dbReference type="ARBA" id="ARBA00022596"/>
    </source>
</evidence>
<dbReference type="GO" id="GO:0015099">
    <property type="term" value="F:nickel cation transmembrane transporter activity"/>
    <property type="evidence" value="ECO:0007669"/>
    <property type="project" value="InterPro"/>
</dbReference>
<keyword evidence="7" id="KW-0406">Ion transport</keyword>
<dbReference type="PATRIC" id="fig|1188261.3.peg.3743"/>
<accession>U6SJ92</accession>
<evidence type="ECO:0000256" key="6">
    <source>
        <dbReference type="ARBA" id="ARBA00022989"/>
    </source>
</evidence>
<dbReference type="InterPro" id="IPR000515">
    <property type="entry name" value="MetI-like"/>
</dbReference>
<organism evidence="15 16">
    <name type="scientific">Alkalihalophilus marmarensis DSM 21297</name>
    <dbReference type="NCBI Taxonomy" id="1188261"/>
    <lineage>
        <taxon>Bacteria</taxon>
        <taxon>Bacillati</taxon>
        <taxon>Bacillota</taxon>
        <taxon>Bacilli</taxon>
        <taxon>Bacillales</taxon>
        <taxon>Bacillaceae</taxon>
        <taxon>Alkalihalophilus</taxon>
    </lineage>
</organism>
<comment type="similarity">
    <text evidence="10">Belongs to the binding-protein-dependent transport system permease family. OppBC subfamily.</text>
</comment>
<feature type="transmembrane region" description="Helical" evidence="13">
    <location>
        <begin position="12"/>
        <end position="31"/>
    </location>
</feature>
<evidence type="ECO:0000256" key="1">
    <source>
        <dbReference type="ARBA" id="ARBA00004651"/>
    </source>
</evidence>
<evidence type="ECO:0000256" key="11">
    <source>
        <dbReference type="ARBA" id="ARBA00038669"/>
    </source>
</evidence>
<keyword evidence="6 13" id="KW-1133">Transmembrane helix</keyword>
<dbReference type="GO" id="GO:0005886">
    <property type="term" value="C:plasma membrane"/>
    <property type="evidence" value="ECO:0007669"/>
    <property type="project" value="UniProtKB-SubCell"/>
</dbReference>
<feature type="transmembrane region" description="Helical" evidence="13">
    <location>
        <begin position="106"/>
        <end position="128"/>
    </location>
</feature>
<keyword evidence="5 13" id="KW-0812">Transmembrane</keyword>
<keyword evidence="2 13" id="KW-0813">Transport</keyword>
<dbReference type="PANTHER" id="PTHR43163:SF6">
    <property type="entry name" value="DIPEPTIDE TRANSPORT SYSTEM PERMEASE PROTEIN DPPB-RELATED"/>
    <property type="match status" value="1"/>
</dbReference>
<feature type="transmembrane region" description="Helical" evidence="13">
    <location>
        <begin position="235"/>
        <end position="260"/>
    </location>
</feature>
<evidence type="ECO:0000259" key="14">
    <source>
        <dbReference type="PROSITE" id="PS50928"/>
    </source>
</evidence>
<comment type="subcellular location">
    <subcellularLocation>
        <location evidence="1 13">Cell membrane</location>
        <topology evidence="1 13">Multi-pass membrane protein</topology>
    </subcellularLocation>
</comment>
<keyword evidence="16" id="KW-1185">Reference proteome</keyword>
<comment type="subunit">
    <text evidence="11">The complex is composed of two ATP-binding proteins (NikD and NikE), two transmembrane proteins (NikB and NikC) and a solute-binding protein (NikA).</text>
</comment>
<dbReference type="Pfam" id="PF00528">
    <property type="entry name" value="BPD_transp_1"/>
    <property type="match status" value="1"/>
</dbReference>
<dbReference type="Proteomes" id="UP000017170">
    <property type="component" value="Unassembled WGS sequence"/>
</dbReference>
<evidence type="ECO:0000256" key="7">
    <source>
        <dbReference type="ARBA" id="ARBA00023065"/>
    </source>
</evidence>
<proteinExistence type="inferred from homology"/>
<comment type="caution">
    <text evidence="15">The sequence shown here is derived from an EMBL/GenBank/DDBJ whole genome shotgun (WGS) entry which is preliminary data.</text>
</comment>
<dbReference type="CDD" id="cd06261">
    <property type="entry name" value="TM_PBP2"/>
    <property type="match status" value="1"/>
</dbReference>
<evidence type="ECO:0000256" key="9">
    <source>
        <dbReference type="ARBA" id="ARBA00023136"/>
    </source>
</evidence>
<sequence length="310" mass="34827">MRVIWFLSERLFQLFLVVTTVATITFLLLRFTPGDPAYMLLSANDMAVSENALEALRDDLGLTDSIWMQYRQWIVGVFTWQWGTSYISNEAVVTELLARLPATIELAIAGLIVMVFTTISFGLLSAIYSNGLINRVGQSLALLGAAIPTFWLAFLMIYLFSVKLGWFPTMGRGNMGHIILPALSLGIGIGVVYARVLRKNMLEMMNQHFVKALQAAGISQARILVFHVFKHAAMPLITMLGTSFAFMLSGSIIIETIFSWPGLGRYIIEAINMRDYPVIQGYVVFATILFMSIHIIVDLVYFIIDPRMRY</sequence>
<feature type="transmembrane region" description="Helical" evidence="13">
    <location>
        <begin position="178"/>
        <end position="197"/>
    </location>
</feature>
<evidence type="ECO:0000313" key="15">
    <source>
        <dbReference type="EMBL" id="ERN51427.1"/>
    </source>
</evidence>
<feature type="transmembrane region" description="Helical" evidence="13">
    <location>
        <begin position="140"/>
        <end position="158"/>
    </location>
</feature>
<dbReference type="Gene3D" id="1.10.3720.10">
    <property type="entry name" value="MetI-like"/>
    <property type="match status" value="1"/>
</dbReference>